<dbReference type="OrthoDB" id="4336274at2"/>
<keyword evidence="1" id="KW-0472">Membrane</keyword>
<reference evidence="2 3" key="1">
    <citation type="submission" date="2017-10" db="EMBL/GenBank/DDBJ databases">
        <title>Sequencing the genomes of 1000 actinobacteria strains.</title>
        <authorList>
            <person name="Klenk H.-P."/>
        </authorList>
    </citation>
    <scope>NUCLEOTIDE SEQUENCE [LARGE SCALE GENOMIC DNA]</scope>
    <source>
        <strain evidence="2 3">DSM 15597</strain>
    </source>
</reference>
<dbReference type="AlphaFoldDB" id="A0A2A9CP41"/>
<evidence type="ECO:0000313" key="3">
    <source>
        <dbReference type="Proteomes" id="UP000226079"/>
    </source>
</evidence>
<protein>
    <submittedName>
        <fullName evidence="2">ABC-2 type transport system permease protein</fullName>
    </submittedName>
</protein>
<keyword evidence="1" id="KW-1133">Transmembrane helix</keyword>
<dbReference type="EMBL" id="PDJC01000001">
    <property type="protein sequence ID" value="PFG16108.1"/>
    <property type="molecule type" value="Genomic_DNA"/>
</dbReference>
<dbReference type="PANTHER" id="PTHR37305">
    <property type="entry name" value="INTEGRAL MEMBRANE PROTEIN-RELATED"/>
    <property type="match status" value="1"/>
</dbReference>
<feature type="transmembrane region" description="Helical" evidence="1">
    <location>
        <begin position="71"/>
        <end position="92"/>
    </location>
</feature>
<comment type="caution">
    <text evidence="2">The sequence shown here is derived from an EMBL/GenBank/DDBJ whole genome shotgun (WGS) entry which is preliminary data.</text>
</comment>
<dbReference type="PANTHER" id="PTHR37305:SF1">
    <property type="entry name" value="MEMBRANE PROTEIN"/>
    <property type="match status" value="1"/>
</dbReference>
<evidence type="ECO:0000256" key="1">
    <source>
        <dbReference type="SAM" id="Phobius"/>
    </source>
</evidence>
<dbReference type="Pfam" id="PF12730">
    <property type="entry name" value="ABC2_membrane_4"/>
    <property type="match status" value="1"/>
</dbReference>
<organism evidence="2 3">
    <name type="scientific">Propionicimonas paludicola</name>
    <dbReference type="NCBI Taxonomy" id="185243"/>
    <lineage>
        <taxon>Bacteria</taxon>
        <taxon>Bacillati</taxon>
        <taxon>Actinomycetota</taxon>
        <taxon>Actinomycetes</taxon>
        <taxon>Propionibacteriales</taxon>
        <taxon>Nocardioidaceae</taxon>
        <taxon>Propionicimonas</taxon>
    </lineage>
</organism>
<name>A0A2A9CP41_9ACTN</name>
<keyword evidence="3" id="KW-1185">Reference proteome</keyword>
<keyword evidence="1" id="KW-0812">Transmembrane</keyword>
<feature type="transmembrane region" description="Helical" evidence="1">
    <location>
        <begin position="185"/>
        <end position="210"/>
    </location>
</feature>
<dbReference type="RefSeq" id="WP_098459680.1">
    <property type="nucleotide sequence ID" value="NZ_PDJC01000001.1"/>
</dbReference>
<dbReference type="Proteomes" id="UP000226079">
    <property type="component" value="Unassembled WGS sequence"/>
</dbReference>
<gene>
    <name evidence="2" type="ORF">ATK74_0639</name>
</gene>
<proteinExistence type="predicted"/>
<evidence type="ECO:0000313" key="2">
    <source>
        <dbReference type="EMBL" id="PFG16108.1"/>
    </source>
</evidence>
<feature type="transmembrane region" description="Helical" evidence="1">
    <location>
        <begin position="154"/>
        <end position="178"/>
    </location>
</feature>
<feature type="transmembrane region" description="Helical" evidence="1">
    <location>
        <begin position="230"/>
        <end position="251"/>
    </location>
</feature>
<feature type="transmembrane region" description="Helical" evidence="1">
    <location>
        <begin position="113"/>
        <end position="134"/>
    </location>
</feature>
<feature type="transmembrane region" description="Helical" evidence="1">
    <location>
        <begin position="20"/>
        <end position="40"/>
    </location>
</feature>
<accession>A0A2A9CP41</accession>
<sequence length="259" mass="27367">MFTQVLITEFGKLRRSSVPWVTLAVILFAPWAIALFMWIVRDPARAASLGLLGTKANLAGLEATWPAYSGYLAMIVGASGMLLLAFIVAYLFGREYLDQTAKNLLALPIRREWFALGKLAVAAAWWLILALAALGEGLLIGYLLGLPGFSAEVLASTVGNALLLAAISYALCPVVAWLTVATRNVLAAIGFALGMLLIGDLLSHTGWAVWFPWSIIPSLSGMSGSSGAGLVPVSLIALLVVFALGVVGTAAQLRWADNP</sequence>